<dbReference type="EMBL" id="PREZ01000003">
    <property type="protein sequence ID" value="PPA70893.1"/>
    <property type="molecule type" value="Genomic_DNA"/>
</dbReference>
<keyword evidence="7" id="KW-1185">Reference proteome</keyword>
<name>A0A2S5GDC1_9BACL</name>
<keyword evidence="2" id="KW-0238">DNA-binding</keyword>
<dbReference type="PANTHER" id="PTHR30514">
    <property type="entry name" value="GLUCOKINASE"/>
    <property type="match status" value="1"/>
</dbReference>
<reference evidence="6 7" key="1">
    <citation type="submission" date="2018-02" db="EMBL/GenBank/DDBJ databases">
        <title>Jeotgalibacillus proteolyticum sp. nov. a protease producing bacterium isolated from ocean sediments of Laizhou Bay.</title>
        <authorList>
            <person name="Li Y."/>
        </authorList>
    </citation>
    <scope>NUCLEOTIDE SEQUENCE [LARGE SCALE GENOMIC DNA]</scope>
    <source>
        <strain evidence="6 7">22-7</strain>
    </source>
</reference>
<dbReference type="AlphaFoldDB" id="A0A2S5GDC1"/>
<dbReference type="Pfam" id="PF01380">
    <property type="entry name" value="SIS"/>
    <property type="match status" value="1"/>
</dbReference>
<keyword evidence="3" id="KW-0804">Transcription</keyword>
<dbReference type="InterPro" id="IPR046348">
    <property type="entry name" value="SIS_dom_sf"/>
</dbReference>
<feature type="domain" description="HTH rpiR-type" evidence="4">
    <location>
        <begin position="2"/>
        <end position="78"/>
    </location>
</feature>
<evidence type="ECO:0000256" key="1">
    <source>
        <dbReference type="ARBA" id="ARBA00023015"/>
    </source>
</evidence>
<keyword evidence="1" id="KW-0805">Transcription regulation</keyword>
<comment type="caution">
    <text evidence="6">The sequence shown here is derived from an EMBL/GenBank/DDBJ whole genome shotgun (WGS) entry which is preliminary data.</text>
</comment>
<proteinExistence type="predicted"/>
<dbReference type="InterPro" id="IPR035472">
    <property type="entry name" value="RpiR-like_SIS"/>
</dbReference>
<sequence>MQEMLQKLKDSYNHLSAGQKKVAKLFFEEPSVIAFSSALEAGRHVNVSESTVIRLTQKIGYKGYTEVQHMIQRKLAEERWLSGQPESSLSEEQTFLHNLLDADINNISALKKTLKEEALHRVVEHISRARKVYVTSNLFSYGLGHLFTQWLNMVLDNTEMLIQGDTQYYQQLSKLGQDDVVIVLAFPRYSKNIIETVKTAKHLGATVISVSDKQDSPVAAYSTILLEVDVNTNLNIDSYTAAVSLLTSIVRFVSVKEHEKVTKNLKRVEKMYQEKQIFYEEGPKQE</sequence>
<dbReference type="SUPFAM" id="SSF53697">
    <property type="entry name" value="SIS domain"/>
    <property type="match status" value="1"/>
</dbReference>
<dbReference type="GO" id="GO:0003677">
    <property type="term" value="F:DNA binding"/>
    <property type="evidence" value="ECO:0007669"/>
    <property type="project" value="UniProtKB-KW"/>
</dbReference>
<dbReference type="InterPro" id="IPR009057">
    <property type="entry name" value="Homeodomain-like_sf"/>
</dbReference>
<dbReference type="InterPro" id="IPR000281">
    <property type="entry name" value="HTH_RpiR"/>
</dbReference>
<dbReference type="Gene3D" id="1.10.10.10">
    <property type="entry name" value="Winged helix-like DNA-binding domain superfamily/Winged helix DNA-binding domain"/>
    <property type="match status" value="1"/>
</dbReference>
<evidence type="ECO:0000313" key="6">
    <source>
        <dbReference type="EMBL" id="PPA70893.1"/>
    </source>
</evidence>
<organism evidence="6 7">
    <name type="scientific">Jeotgalibacillus proteolyticus</name>
    <dbReference type="NCBI Taxonomy" id="2082395"/>
    <lineage>
        <taxon>Bacteria</taxon>
        <taxon>Bacillati</taxon>
        <taxon>Bacillota</taxon>
        <taxon>Bacilli</taxon>
        <taxon>Bacillales</taxon>
        <taxon>Caryophanaceae</taxon>
        <taxon>Jeotgalibacillus</taxon>
    </lineage>
</organism>
<dbReference type="PROSITE" id="PS51464">
    <property type="entry name" value="SIS"/>
    <property type="match status" value="1"/>
</dbReference>
<gene>
    <name evidence="6" type="ORF">C4B60_08895</name>
</gene>
<dbReference type="InterPro" id="IPR047640">
    <property type="entry name" value="RpiR-like"/>
</dbReference>
<dbReference type="InterPro" id="IPR001347">
    <property type="entry name" value="SIS_dom"/>
</dbReference>
<protein>
    <submittedName>
        <fullName evidence="6">MurR/RpiR family transcriptional regulator</fullName>
    </submittedName>
</protein>
<dbReference type="PROSITE" id="PS51071">
    <property type="entry name" value="HTH_RPIR"/>
    <property type="match status" value="1"/>
</dbReference>
<evidence type="ECO:0000313" key="7">
    <source>
        <dbReference type="Proteomes" id="UP000239047"/>
    </source>
</evidence>
<dbReference type="InterPro" id="IPR036388">
    <property type="entry name" value="WH-like_DNA-bd_sf"/>
</dbReference>
<dbReference type="CDD" id="cd05013">
    <property type="entry name" value="SIS_RpiR"/>
    <property type="match status" value="1"/>
</dbReference>
<evidence type="ECO:0000256" key="3">
    <source>
        <dbReference type="ARBA" id="ARBA00023163"/>
    </source>
</evidence>
<evidence type="ECO:0000259" key="5">
    <source>
        <dbReference type="PROSITE" id="PS51464"/>
    </source>
</evidence>
<evidence type="ECO:0000259" key="4">
    <source>
        <dbReference type="PROSITE" id="PS51071"/>
    </source>
</evidence>
<accession>A0A2S5GDC1</accession>
<dbReference type="PANTHER" id="PTHR30514:SF18">
    <property type="entry name" value="RPIR-FAMILY TRANSCRIPTIONAL REGULATOR"/>
    <property type="match status" value="1"/>
</dbReference>
<dbReference type="RefSeq" id="WP_104057643.1">
    <property type="nucleotide sequence ID" value="NZ_PREZ01000003.1"/>
</dbReference>
<dbReference type="GO" id="GO:1901135">
    <property type="term" value="P:carbohydrate derivative metabolic process"/>
    <property type="evidence" value="ECO:0007669"/>
    <property type="project" value="InterPro"/>
</dbReference>
<dbReference type="GO" id="GO:0003700">
    <property type="term" value="F:DNA-binding transcription factor activity"/>
    <property type="evidence" value="ECO:0007669"/>
    <property type="project" value="InterPro"/>
</dbReference>
<evidence type="ECO:0000256" key="2">
    <source>
        <dbReference type="ARBA" id="ARBA00023125"/>
    </source>
</evidence>
<dbReference type="SUPFAM" id="SSF46689">
    <property type="entry name" value="Homeodomain-like"/>
    <property type="match status" value="1"/>
</dbReference>
<dbReference type="Proteomes" id="UP000239047">
    <property type="component" value="Unassembled WGS sequence"/>
</dbReference>
<dbReference type="Gene3D" id="3.40.50.10490">
    <property type="entry name" value="Glucose-6-phosphate isomerase like protein, domain 1"/>
    <property type="match status" value="1"/>
</dbReference>
<dbReference type="Pfam" id="PF01418">
    <property type="entry name" value="HTH_6"/>
    <property type="match status" value="1"/>
</dbReference>
<dbReference type="OrthoDB" id="2930at2"/>
<feature type="domain" description="SIS" evidence="5">
    <location>
        <begin position="122"/>
        <end position="263"/>
    </location>
</feature>
<dbReference type="GO" id="GO:0097367">
    <property type="term" value="F:carbohydrate derivative binding"/>
    <property type="evidence" value="ECO:0007669"/>
    <property type="project" value="InterPro"/>
</dbReference>